<dbReference type="PANTHER" id="PTHR43434:SF16">
    <property type="entry name" value="BLL8046 PROTEIN"/>
    <property type="match status" value="1"/>
</dbReference>
<dbReference type="Proteomes" id="UP000248326">
    <property type="component" value="Unassembled WGS sequence"/>
</dbReference>
<protein>
    <submittedName>
        <fullName evidence="1">HAD superfamily hydrolase (TIGR01509 family)/HAD superfamily hydrolase (TIGR01549 family)</fullName>
    </submittedName>
</protein>
<keyword evidence="1" id="KW-0378">Hydrolase</keyword>
<sequence length="214" mass="22992">MTIRAMILDIDGTLLSSNDAHARAWVRAFGEEGLDVTYDRVRSLIGMGGDQLAPRLGVPEDAARFKRLKEGWKTHFLDELPTLQPTNGARDLVRGLLERGVRVIYGTSADEALLGDMLKQAKLDDLDVPATTSSDVEASKPRPDIVLAALDKLGLPPGEVLMLGDTPYDVQSAAQAGVRAVFVRTGGFDDPEEALACFDDAAAVLAHLNDLLPS</sequence>
<dbReference type="Gene3D" id="3.40.50.1000">
    <property type="entry name" value="HAD superfamily/HAD-like"/>
    <property type="match status" value="1"/>
</dbReference>
<reference evidence="1 2" key="1">
    <citation type="submission" date="2018-06" db="EMBL/GenBank/DDBJ databases">
        <title>Genomic Encyclopedia of Type Strains, Phase IV (KMG-IV): sequencing the most valuable type-strain genomes for metagenomic binning, comparative biology and taxonomic classification.</title>
        <authorList>
            <person name="Goeker M."/>
        </authorList>
    </citation>
    <scope>NUCLEOTIDE SEQUENCE [LARGE SCALE GENOMIC DNA]</scope>
    <source>
        <strain evidence="1 2">DSM 18048</strain>
    </source>
</reference>
<dbReference type="GO" id="GO:0005829">
    <property type="term" value="C:cytosol"/>
    <property type="evidence" value="ECO:0007669"/>
    <property type="project" value="TreeGrafter"/>
</dbReference>
<name>A0A318SGT9_9DEIO</name>
<gene>
    <name evidence="1" type="ORF">DES52_101119</name>
</gene>
<dbReference type="NCBIfam" id="TIGR01549">
    <property type="entry name" value="HAD-SF-IA-v1"/>
    <property type="match status" value="1"/>
</dbReference>
<dbReference type="InterPro" id="IPR036412">
    <property type="entry name" value="HAD-like_sf"/>
</dbReference>
<dbReference type="GO" id="GO:0006281">
    <property type="term" value="P:DNA repair"/>
    <property type="evidence" value="ECO:0007669"/>
    <property type="project" value="TreeGrafter"/>
</dbReference>
<proteinExistence type="predicted"/>
<dbReference type="InterPro" id="IPR041492">
    <property type="entry name" value="HAD_2"/>
</dbReference>
<dbReference type="RefSeq" id="WP_110884825.1">
    <property type="nucleotide sequence ID" value="NZ_QJSX01000001.1"/>
</dbReference>
<dbReference type="InterPro" id="IPR023198">
    <property type="entry name" value="PGP-like_dom2"/>
</dbReference>
<evidence type="ECO:0000313" key="2">
    <source>
        <dbReference type="Proteomes" id="UP000248326"/>
    </source>
</evidence>
<dbReference type="SFLD" id="SFLDG01129">
    <property type="entry name" value="C1.5:_HAD__Beta-PGM__Phosphata"/>
    <property type="match status" value="1"/>
</dbReference>
<dbReference type="GO" id="GO:0008967">
    <property type="term" value="F:phosphoglycolate phosphatase activity"/>
    <property type="evidence" value="ECO:0007669"/>
    <property type="project" value="TreeGrafter"/>
</dbReference>
<dbReference type="InterPro" id="IPR050155">
    <property type="entry name" value="HAD-like_hydrolase_sf"/>
</dbReference>
<accession>A0A318SGT9</accession>
<dbReference type="SFLD" id="SFLDG01135">
    <property type="entry name" value="C1.5.6:_HAD__Beta-PGM__Phospha"/>
    <property type="match status" value="1"/>
</dbReference>
<dbReference type="EMBL" id="QJSX01000001">
    <property type="protein sequence ID" value="PYE56315.1"/>
    <property type="molecule type" value="Genomic_DNA"/>
</dbReference>
<dbReference type="InterPro" id="IPR006439">
    <property type="entry name" value="HAD-SF_hydro_IA"/>
</dbReference>
<dbReference type="NCBIfam" id="TIGR01509">
    <property type="entry name" value="HAD-SF-IA-v3"/>
    <property type="match status" value="1"/>
</dbReference>
<evidence type="ECO:0000313" key="1">
    <source>
        <dbReference type="EMBL" id="PYE56315.1"/>
    </source>
</evidence>
<dbReference type="SUPFAM" id="SSF56784">
    <property type="entry name" value="HAD-like"/>
    <property type="match status" value="1"/>
</dbReference>
<dbReference type="InterPro" id="IPR023214">
    <property type="entry name" value="HAD_sf"/>
</dbReference>
<dbReference type="PROSITE" id="PS01228">
    <property type="entry name" value="COF_1"/>
    <property type="match status" value="1"/>
</dbReference>
<dbReference type="SFLD" id="SFLDS00003">
    <property type="entry name" value="Haloacid_Dehalogenase"/>
    <property type="match status" value="1"/>
</dbReference>
<comment type="caution">
    <text evidence="1">The sequence shown here is derived from an EMBL/GenBank/DDBJ whole genome shotgun (WGS) entry which is preliminary data.</text>
</comment>
<organism evidence="1 2">
    <name type="scientific">Deinococcus yavapaiensis KR-236</name>
    <dbReference type="NCBI Taxonomy" id="694435"/>
    <lineage>
        <taxon>Bacteria</taxon>
        <taxon>Thermotogati</taxon>
        <taxon>Deinococcota</taxon>
        <taxon>Deinococci</taxon>
        <taxon>Deinococcales</taxon>
        <taxon>Deinococcaceae</taxon>
        <taxon>Deinococcus</taxon>
    </lineage>
</organism>
<dbReference type="Gene3D" id="1.10.150.240">
    <property type="entry name" value="Putative phosphatase, domain 2"/>
    <property type="match status" value="1"/>
</dbReference>
<dbReference type="PANTHER" id="PTHR43434">
    <property type="entry name" value="PHOSPHOGLYCOLATE PHOSPHATASE"/>
    <property type="match status" value="1"/>
</dbReference>
<dbReference type="OrthoDB" id="9807630at2"/>
<keyword evidence="2" id="KW-1185">Reference proteome</keyword>
<dbReference type="Pfam" id="PF13419">
    <property type="entry name" value="HAD_2"/>
    <property type="match status" value="1"/>
</dbReference>
<dbReference type="AlphaFoldDB" id="A0A318SGT9"/>